<sequence length="105" mass="11636">MPNDRHPAVDQRQRSQQQGHSAGTANEHLMLRKIFVYALAKQAHTRRPLNAMDTCSSNLQMESKEGGGPAFGSRGFVQSPGLRDLARSEGLIDGPKRCEMQLFQS</sequence>
<evidence type="ECO:0000313" key="4">
    <source>
        <dbReference type="EnsemblPlants" id="PAC:32973444.CDS.1"/>
    </source>
</evidence>
<dbReference type="InParanoid" id="A0A2K1JQK0"/>
<evidence type="ECO:0000313" key="2">
    <source>
        <dbReference type="EMBL" id="PNR43817.1"/>
    </source>
</evidence>
<gene>
    <name evidence="2" type="ORF">PHYPA_016200</name>
    <name evidence="3" type="ORF">PHYPA_016201</name>
</gene>
<dbReference type="Gramene" id="Pp3c12_12870V3.1">
    <property type="protein sequence ID" value="PAC:32974105.CDS.1"/>
    <property type="gene ID" value="Pp3c12_12870"/>
</dbReference>
<protein>
    <submittedName>
        <fullName evidence="2 4">Uncharacterized protein</fullName>
    </submittedName>
</protein>
<accession>A0A2K1JQK0</accession>
<evidence type="ECO:0000313" key="5">
    <source>
        <dbReference type="Proteomes" id="UP000006727"/>
    </source>
</evidence>
<name>A0A2K1JQK0_PHYPA</name>
<dbReference type="AlphaFoldDB" id="A0A2K1JQK0"/>
<evidence type="ECO:0000313" key="3">
    <source>
        <dbReference type="EMBL" id="PNR43818.1"/>
    </source>
</evidence>
<dbReference type="PaxDb" id="3218-PP1S261_13V6.1"/>
<dbReference type="Gramene" id="Pp3c12_12890V3.2">
    <property type="protein sequence ID" value="PAC:32973445.CDS.1"/>
    <property type="gene ID" value="Pp3c12_12890"/>
</dbReference>
<reference evidence="4" key="3">
    <citation type="submission" date="2020-12" db="UniProtKB">
        <authorList>
            <consortium name="EnsemblPlants"/>
        </authorList>
    </citation>
    <scope>IDENTIFICATION</scope>
</reference>
<reference evidence="2 5" key="1">
    <citation type="journal article" date="2008" name="Science">
        <title>The Physcomitrella genome reveals evolutionary insights into the conquest of land by plants.</title>
        <authorList>
            <person name="Rensing S."/>
            <person name="Lang D."/>
            <person name="Zimmer A."/>
            <person name="Terry A."/>
            <person name="Salamov A."/>
            <person name="Shapiro H."/>
            <person name="Nishiyama T."/>
            <person name="Perroud P.-F."/>
            <person name="Lindquist E."/>
            <person name="Kamisugi Y."/>
            <person name="Tanahashi T."/>
            <person name="Sakakibara K."/>
            <person name="Fujita T."/>
            <person name="Oishi K."/>
            <person name="Shin-I T."/>
            <person name="Kuroki Y."/>
            <person name="Toyoda A."/>
            <person name="Suzuki Y."/>
            <person name="Hashimoto A."/>
            <person name="Yamaguchi K."/>
            <person name="Sugano A."/>
            <person name="Kohara Y."/>
            <person name="Fujiyama A."/>
            <person name="Anterola A."/>
            <person name="Aoki S."/>
            <person name="Ashton N."/>
            <person name="Barbazuk W.B."/>
            <person name="Barker E."/>
            <person name="Bennetzen J."/>
            <person name="Bezanilla M."/>
            <person name="Blankenship R."/>
            <person name="Cho S.H."/>
            <person name="Dutcher S."/>
            <person name="Estelle M."/>
            <person name="Fawcett J.A."/>
            <person name="Gundlach H."/>
            <person name="Hanada K."/>
            <person name="Heyl A."/>
            <person name="Hicks K.A."/>
            <person name="Hugh J."/>
            <person name="Lohr M."/>
            <person name="Mayer K."/>
            <person name="Melkozernov A."/>
            <person name="Murata T."/>
            <person name="Nelson D."/>
            <person name="Pils B."/>
            <person name="Prigge M."/>
            <person name="Reiss B."/>
            <person name="Renner T."/>
            <person name="Rombauts S."/>
            <person name="Rushton P."/>
            <person name="Sanderfoot A."/>
            <person name="Schween G."/>
            <person name="Shiu S.-H."/>
            <person name="Stueber K."/>
            <person name="Theodoulou F.L."/>
            <person name="Tu H."/>
            <person name="Van de Peer Y."/>
            <person name="Verrier P.J."/>
            <person name="Waters E."/>
            <person name="Wood A."/>
            <person name="Yang L."/>
            <person name="Cove D."/>
            <person name="Cuming A."/>
            <person name="Hasebe M."/>
            <person name="Lucas S."/>
            <person name="Mishler D.B."/>
            <person name="Reski R."/>
            <person name="Grigoriev I."/>
            <person name="Quatrano R.S."/>
            <person name="Boore J.L."/>
        </authorList>
    </citation>
    <scope>NUCLEOTIDE SEQUENCE [LARGE SCALE GENOMIC DNA]</scope>
    <source>
        <strain evidence="4 5">cv. Gransden 2004</strain>
    </source>
</reference>
<dbReference type="EnsemblPlants" id="Pp3c12_12890V3.1">
    <property type="protein sequence ID" value="PAC:32973444.CDS.1"/>
    <property type="gene ID" value="Pp3c12_12890"/>
</dbReference>
<feature type="compositionally biased region" description="Polar residues" evidence="1">
    <location>
        <begin position="14"/>
        <end position="24"/>
    </location>
</feature>
<reference evidence="2 5" key="2">
    <citation type="journal article" date="2018" name="Plant J.">
        <title>The Physcomitrella patens chromosome-scale assembly reveals moss genome structure and evolution.</title>
        <authorList>
            <person name="Lang D."/>
            <person name="Ullrich K.K."/>
            <person name="Murat F."/>
            <person name="Fuchs J."/>
            <person name="Jenkins J."/>
            <person name="Haas F.B."/>
            <person name="Piednoel M."/>
            <person name="Gundlach H."/>
            <person name="Van Bel M."/>
            <person name="Meyberg R."/>
            <person name="Vives C."/>
            <person name="Morata J."/>
            <person name="Symeonidi A."/>
            <person name="Hiss M."/>
            <person name="Muchero W."/>
            <person name="Kamisugi Y."/>
            <person name="Saleh O."/>
            <person name="Blanc G."/>
            <person name="Decker E.L."/>
            <person name="van Gessel N."/>
            <person name="Grimwood J."/>
            <person name="Hayes R.D."/>
            <person name="Graham S.W."/>
            <person name="Gunter L.E."/>
            <person name="McDaniel S.F."/>
            <person name="Hoernstein S.N.W."/>
            <person name="Larsson A."/>
            <person name="Li F.W."/>
            <person name="Perroud P.F."/>
            <person name="Phillips J."/>
            <person name="Ranjan P."/>
            <person name="Rokshar D.S."/>
            <person name="Rothfels C.J."/>
            <person name="Schneider L."/>
            <person name="Shu S."/>
            <person name="Stevenson D.W."/>
            <person name="Thummler F."/>
            <person name="Tillich M."/>
            <person name="Villarreal Aguilar J.C."/>
            <person name="Widiez T."/>
            <person name="Wong G.K."/>
            <person name="Wymore A."/>
            <person name="Zhang Y."/>
            <person name="Zimmer A.D."/>
            <person name="Quatrano R.S."/>
            <person name="Mayer K.F.X."/>
            <person name="Goodstein D."/>
            <person name="Casacuberta J.M."/>
            <person name="Vandepoele K."/>
            <person name="Reski R."/>
            <person name="Cuming A.C."/>
            <person name="Tuskan G.A."/>
            <person name="Maumus F."/>
            <person name="Salse J."/>
            <person name="Schmutz J."/>
            <person name="Rensing S.A."/>
        </authorList>
    </citation>
    <scope>NUCLEOTIDE SEQUENCE [LARGE SCALE GENOMIC DNA]</scope>
    <source>
        <strain evidence="4 5">cv. Gransden 2004</strain>
    </source>
</reference>
<dbReference type="Gramene" id="Pp3c12_12870V3.2">
    <property type="protein sequence ID" value="PAC:32974106.CDS.1"/>
    <property type="gene ID" value="Pp3c12_12870"/>
</dbReference>
<dbReference type="EnsemblPlants" id="Pp3c12_12870V3.2">
    <property type="protein sequence ID" value="PAC:32974106.CDS.1"/>
    <property type="gene ID" value="Pp3c12_12870"/>
</dbReference>
<dbReference type="EnsemblPlants" id="Pp3c12_12890V3.2">
    <property type="protein sequence ID" value="PAC:32973445.CDS.1"/>
    <property type="gene ID" value="Pp3c12_12890"/>
</dbReference>
<keyword evidence="5" id="KW-1185">Reference proteome</keyword>
<proteinExistence type="predicted"/>
<feature type="region of interest" description="Disordered" evidence="1">
    <location>
        <begin position="1"/>
        <end position="25"/>
    </location>
</feature>
<dbReference type="EMBL" id="ABEU02000012">
    <property type="protein sequence ID" value="PNR43817.1"/>
    <property type="molecule type" value="Genomic_DNA"/>
</dbReference>
<dbReference type="EnsemblPlants" id="Pp3c12_12870V3.1">
    <property type="protein sequence ID" value="PAC:32974105.CDS.1"/>
    <property type="gene ID" value="Pp3c12_12870"/>
</dbReference>
<feature type="compositionally biased region" description="Basic and acidic residues" evidence="1">
    <location>
        <begin position="1"/>
        <end position="13"/>
    </location>
</feature>
<organism evidence="2">
    <name type="scientific">Physcomitrium patens</name>
    <name type="common">Spreading-leaved earth moss</name>
    <name type="synonym">Physcomitrella patens</name>
    <dbReference type="NCBI Taxonomy" id="3218"/>
    <lineage>
        <taxon>Eukaryota</taxon>
        <taxon>Viridiplantae</taxon>
        <taxon>Streptophyta</taxon>
        <taxon>Embryophyta</taxon>
        <taxon>Bryophyta</taxon>
        <taxon>Bryophytina</taxon>
        <taxon>Bryopsida</taxon>
        <taxon>Funariidae</taxon>
        <taxon>Funariales</taxon>
        <taxon>Funariaceae</taxon>
        <taxon>Physcomitrium</taxon>
    </lineage>
</organism>
<dbReference type="Gramene" id="Pp3c12_12890V3.1">
    <property type="protein sequence ID" value="PAC:32973444.CDS.1"/>
    <property type="gene ID" value="Pp3c12_12890"/>
</dbReference>
<dbReference type="EMBL" id="ABEU02000012">
    <property type="protein sequence ID" value="PNR43818.1"/>
    <property type="molecule type" value="Genomic_DNA"/>
</dbReference>
<evidence type="ECO:0000256" key="1">
    <source>
        <dbReference type="SAM" id="MobiDB-lite"/>
    </source>
</evidence>
<dbReference type="Proteomes" id="UP000006727">
    <property type="component" value="Chromosome 12"/>
</dbReference>